<name>A0ABT7V4B8_9ACTN</name>
<reference evidence="2" key="1">
    <citation type="submission" date="2023-06" db="EMBL/GenBank/DDBJ databases">
        <title>Identification and characterization of horizontal gene transfer across gut microbiota members of farm animals based on homology search.</title>
        <authorList>
            <person name="Schwarzerova J."/>
            <person name="Nykrynova M."/>
            <person name="Jureckova K."/>
            <person name="Cejkova D."/>
            <person name="Rychlik I."/>
        </authorList>
    </citation>
    <scope>NUCLEOTIDE SEQUENCE</scope>
    <source>
        <strain evidence="2">153_Feed</strain>
    </source>
</reference>
<dbReference type="EC" id="2.1.1.242" evidence="1"/>
<keyword evidence="1 2" id="KW-0489">Methyltransferase</keyword>
<dbReference type="Gene3D" id="3.40.50.150">
    <property type="entry name" value="Vaccinia Virus protein VP39"/>
    <property type="match status" value="1"/>
</dbReference>
<organism evidence="2 3">
    <name type="scientific">Thermophilibacter provencensis</name>
    <dbReference type="NCBI Taxonomy" id="1852386"/>
    <lineage>
        <taxon>Bacteria</taxon>
        <taxon>Bacillati</taxon>
        <taxon>Actinomycetota</taxon>
        <taxon>Coriobacteriia</taxon>
        <taxon>Coriobacteriales</taxon>
        <taxon>Atopobiaceae</taxon>
        <taxon>Thermophilibacter</taxon>
    </lineage>
</organism>
<dbReference type="SUPFAM" id="SSF53335">
    <property type="entry name" value="S-adenosyl-L-methionine-dependent methyltransferases"/>
    <property type="match status" value="1"/>
</dbReference>
<gene>
    <name evidence="1" type="primary">rsmJ</name>
    <name evidence="2" type="ORF">QUW25_07145</name>
</gene>
<proteinExistence type="inferred from homology"/>
<keyword evidence="3" id="KW-1185">Reference proteome</keyword>
<evidence type="ECO:0000313" key="3">
    <source>
        <dbReference type="Proteomes" id="UP001529256"/>
    </source>
</evidence>
<comment type="caution">
    <text evidence="1">Lacks conserved residue(s) required for the propagation of feature annotation.</text>
</comment>
<dbReference type="GO" id="GO:0032259">
    <property type="term" value="P:methylation"/>
    <property type="evidence" value="ECO:0007669"/>
    <property type="project" value="UniProtKB-KW"/>
</dbReference>
<evidence type="ECO:0000256" key="1">
    <source>
        <dbReference type="HAMAP-Rule" id="MF_01523"/>
    </source>
</evidence>
<comment type="similarity">
    <text evidence="1">Belongs to the methyltransferase superfamily. RsmJ family.</text>
</comment>
<dbReference type="GO" id="GO:0008168">
    <property type="term" value="F:methyltransferase activity"/>
    <property type="evidence" value="ECO:0007669"/>
    <property type="project" value="UniProtKB-KW"/>
</dbReference>
<keyword evidence="1" id="KW-0698">rRNA processing</keyword>
<feature type="binding site" evidence="1">
    <location>
        <position position="144"/>
    </location>
    <ligand>
        <name>S-adenosyl-L-methionine</name>
        <dbReference type="ChEBI" id="CHEBI:59789"/>
    </ligand>
</feature>
<dbReference type="HAMAP" id="MF_01523">
    <property type="entry name" value="16SrRNA_methyltr_J"/>
    <property type="match status" value="1"/>
</dbReference>
<keyword evidence="1" id="KW-0963">Cytoplasm</keyword>
<comment type="subcellular location">
    <subcellularLocation>
        <location evidence="1">Cytoplasm</location>
    </subcellularLocation>
</comment>
<accession>A0ABT7V4B8</accession>
<dbReference type="EMBL" id="JAUDEA010000010">
    <property type="protein sequence ID" value="MDM8271441.1"/>
    <property type="molecule type" value="Genomic_DNA"/>
</dbReference>
<protein>
    <recommendedName>
        <fullName evidence="1">Ribosomal RNA small subunit methyltransferase J</fullName>
        <ecNumber evidence="1">2.1.1.242</ecNumber>
    </recommendedName>
    <alternativeName>
        <fullName evidence="1">16S rRNA m2G1516 methyltransferase</fullName>
    </alternativeName>
    <alternativeName>
        <fullName evidence="1">rRNA (guanine-N(2)-)-methyltransferase</fullName>
    </alternativeName>
</protein>
<comment type="function">
    <text evidence="1">Specifically methylates the guanosine in position 1516 of 16S rRNA.</text>
</comment>
<evidence type="ECO:0000313" key="2">
    <source>
        <dbReference type="EMBL" id="MDM8271441.1"/>
    </source>
</evidence>
<dbReference type="PANTHER" id="PTHR36112">
    <property type="entry name" value="RIBOSOMAL RNA SMALL SUBUNIT METHYLTRANSFERASE J"/>
    <property type="match status" value="1"/>
</dbReference>
<dbReference type="InterPro" id="IPR029063">
    <property type="entry name" value="SAM-dependent_MTases_sf"/>
</dbReference>
<reference evidence="2" key="2">
    <citation type="submission" date="2023-06" db="EMBL/GenBank/DDBJ databases">
        <authorList>
            <person name="Zeman M."/>
            <person name="Kubasova T."/>
            <person name="Jahodarova E."/>
            <person name="Nykrynova M."/>
            <person name="Rychlik I."/>
        </authorList>
    </citation>
    <scope>NUCLEOTIDE SEQUENCE</scope>
    <source>
        <strain evidence="2">153_Feed</strain>
    </source>
</reference>
<comment type="caution">
    <text evidence="2">The sequence shown here is derived from an EMBL/GenBank/DDBJ whole genome shotgun (WGS) entry which is preliminary data.</text>
</comment>
<dbReference type="Pfam" id="PF04445">
    <property type="entry name" value="SAM_MT"/>
    <property type="match status" value="1"/>
</dbReference>
<dbReference type="Proteomes" id="UP001529256">
    <property type="component" value="Unassembled WGS sequence"/>
</dbReference>
<sequence>MTEATQDGGVELRRDDEGLALVGDGMVLRADFTRLLPRLRPDRLGRELLVRAARVRGVEAPVAVDATAGLGEDSLLLAAAGFSVVMYEKDPVIAALLQDALGRATAVPELAPIVARMELVQGDSIAGLRGLAASGPAPDVVFLDPMFPERTKSAAVKKKFQLLHRLERPCDDEAELLGAALAARPRKVVIKRPPKGPLLAGARPSHQLSGKAVRYDVIVVPPRTR</sequence>
<comment type="catalytic activity">
    <reaction evidence="1">
        <text>guanosine(1516) in 16S rRNA + S-adenosyl-L-methionine = N(2)-methylguanosine(1516) in 16S rRNA + S-adenosyl-L-homocysteine + H(+)</text>
        <dbReference type="Rhea" id="RHEA:43220"/>
        <dbReference type="Rhea" id="RHEA-COMP:10412"/>
        <dbReference type="Rhea" id="RHEA-COMP:10413"/>
        <dbReference type="ChEBI" id="CHEBI:15378"/>
        <dbReference type="ChEBI" id="CHEBI:57856"/>
        <dbReference type="ChEBI" id="CHEBI:59789"/>
        <dbReference type="ChEBI" id="CHEBI:74269"/>
        <dbReference type="ChEBI" id="CHEBI:74481"/>
        <dbReference type="EC" id="2.1.1.242"/>
    </reaction>
</comment>
<dbReference type="RefSeq" id="WP_289511526.1">
    <property type="nucleotide sequence ID" value="NZ_JAUDEA010000010.1"/>
</dbReference>
<keyword evidence="1 2" id="KW-0808">Transferase</keyword>
<dbReference type="PANTHER" id="PTHR36112:SF1">
    <property type="entry name" value="RIBOSOMAL RNA SMALL SUBUNIT METHYLTRANSFERASE J"/>
    <property type="match status" value="1"/>
</dbReference>
<dbReference type="InterPro" id="IPR007536">
    <property type="entry name" value="16SrRNA_methylTrfase_J"/>
</dbReference>
<keyword evidence="1" id="KW-0949">S-adenosyl-L-methionine</keyword>